<keyword evidence="2" id="KW-0812">Transmembrane</keyword>
<reference evidence="3" key="1">
    <citation type="journal article" date="2020" name="mSystems">
        <title>Genome- and Community-Level Interaction Insights into Carbon Utilization and Element Cycling Functions of Hydrothermarchaeota in Hydrothermal Sediment.</title>
        <authorList>
            <person name="Zhou Z."/>
            <person name="Liu Y."/>
            <person name="Xu W."/>
            <person name="Pan J."/>
            <person name="Luo Z.H."/>
            <person name="Li M."/>
        </authorList>
    </citation>
    <scope>NUCLEOTIDE SEQUENCE [LARGE SCALE GENOMIC DNA]</scope>
    <source>
        <strain evidence="3">SpSt-339</strain>
    </source>
</reference>
<feature type="transmembrane region" description="Helical" evidence="2">
    <location>
        <begin position="292"/>
        <end position="311"/>
    </location>
</feature>
<feature type="transmembrane region" description="Helical" evidence="2">
    <location>
        <begin position="362"/>
        <end position="382"/>
    </location>
</feature>
<protein>
    <submittedName>
        <fullName evidence="3">Sodium:proton antiporter</fullName>
    </submittedName>
</protein>
<feature type="transmembrane region" description="Helical" evidence="2">
    <location>
        <begin position="138"/>
        <end position="157"/>
    </location>
</feature>
<feature type="transmembrane region" description="Helical" evidence="2">
    <location>
        <begin position="444"/>
        <end position="465"/>
    </location>
</feature>
<dbReference type="AlphaFoldDB" id="A0A7C2NZ39"/>
<feature type="transmembrane region" description="Helical" evidence="2">
    <location>
        <begin position="75"/>
        <end position="94"/>
    </location>
</feature>
<comment type="caution">
    <text evidence="3">The sequence shown here is derived from an EMBL/GenBank/DDBJ whole genome shotgun (WGS) entry which is preliminary data.</text>
</comment>
<feature type="region of interest" description="Disordered" evidence="1">
    <location>
        <begin position="1"/>
        <end position="66"/>
    </location>
</feature>
<feature type="transmembrane region" description="Helical" evidence="2">
    <location>
        <begin position="251"/>
        <end position="271"/>
    </location>
</feature>
<organism evidence="3">
    <name type="scientific">Schlesneria paludicola</name>
    <dbReference type="NCBI Taxonomy" id="360056"/>
    <lineage>
        <taxon>Bacteria</taxon>
        <taxon>Pseudomonadati</taxon>
        <taxon>Planctomycetota</taxon>
        <taxon>Planctomycetia</taxon>
        <taxon>Planctomycetales</taxon>
        <taxon>Planctomycetaceae</taxon>
        <taxon>Schlesneria</taxon>
    </lineage>
</organism>
<feature type="compositionally biased region" description="Basic and acidic residues" evidence="1">
    <location>
        <begin position="30"/>
        <end position="66"/>
    </location>
</feature>
<dbReference type="Pfam" id="PF16980">
    <property type="entry name" value="CitMHS_2"/>
    <property type="match status" value="1"/>
</dbReference>
<feature type="transmembrane region" description="Helical" evidence="2">
    <location>
        <begin position="169"/>
        <end position="192"/>
    </location>
</feature>
<feature type="transmembrane region" description="Helical" evidence="2">
    <location>
        <begin position="106"/>
        <end position="126"/>
    </location>
</feature>
<name>A0A7C2NZ39_9PLAN</name>
<gene>
    <name evidence="3" type="ORF">ENQ76_02020</name>
</gene>
<evidence type="ECO:0000313" key="3">
    <source>
        <dbReference type="EMBL" id="HEN14232.1"/>
    </source>
</evidence>
<proteinExistence type="predicted"/>
<keyword evidence="2" id="KW-1133">Transmembrane helix</keyword>
<accession>A0A7C2NZ39</accession>
<dbReference type="EMBL" id="DSOK01000063">
    <property type="protein sequence ID" value="HEN14232.1"/>
    <property type="molecule type" value="Genomic_DNA"/>
</dbReference>
<evidence type="ECO:0000256" key="1">
    <source>
        <dbReference type="SAM" id="MobiDB-lite"/>
    </source>
</evidence>
<dbReference type="InterPro" id="IPR031566">
    <property type="entry name" value="CitMHS_2"/>
</dbReference>
<feature type="transmembrane region" description="Helical" evidence="2">
    <location>
        <begin position="486"/>
        <end position="509"/>
    </location>
</feature>
<sequence>MRAEEPIATPTSITQSHPVPAADATTGRSAVEDHAGEPHPADLDHSPAEADSHGAGQDEHHGDDHGPKLGTLLPLWSMTPFAILLLAVAVFPLANPHWWEHNSSKALVAGLLAVPTALYLVTFGPAGTHALWHAFEEYVSFVLLLGSLFVISGGVYVRGRLAGTPLVNTGFLTIGTAIASFVGTTGASMLLIRPLLRANETRNRVAHIVVFFIFTVSNCAGLLTPLGDPPLFLGFLKGVPFEWTFRLTPQWLVVNAILLAVFFVWDTLVYRREKAAGEQEAPLTTDPPQEQFGLEGVHNFLFLGAIIAIIYCKGNGIGTGGKDWPPFLQEVLMLVTGVASYLVTSPQLRIKNRFSFGPINEVAVLFAGIFVTMIPALAILNVQGKNLGIASEWQFFWATGVLSSFLDNAPTYLTFAATAAGIHGVPADGKYLAEFLALPPESGAAGILAAIACGAVFMGANTYIGNGPNFMVKAIAEENNVRMPSFFGYMLYSGGILLPIFGIVTLVFFG</sequence>
<evidence type="ECO:0000256" key="2">
    <source>
        <dbReference type="SAM" id="Phobius"/>
    </source>
</evidence>
<keyword evidence="2" id="KW-0472">Membrane</keyword>
<feature type="transmembrane region" description="Helical" evidence="2">
    <location>
        <begin position="331"/>
        <end position="350"/>
    </location>
</feature>
<feature type="transmembrane region" description="Helical" evidence="2">
    <location>
        <begin position="204"/>
        <end position="223"/>
    </location>
</feature>